<gene>
    <name evidence="1" type="ORF">SH580_14805</name>
</gene>
<dbReference type="Gene3D" id="2.60.120.370">
    <property type="entry name" value="YhcH/YjgK/YiaL"/>
    <property type="match status" value="1"/>
</dbReference>
<dbReference type="Proteomes" id="UP001324993">
    <property type="component" value="Chromosome"/>
</dbReference>
<evidence type="ECO:0000313" key="2">
    <source>
        <dbReference type="Proteomes" id="UP001324993"/>
    </source>
</evidence>
<keyword evidence="2" id="KW-1185">Reference proteome</keyword>
<dbReference type="SUPFAM" id="SSF51197">
    <property type="entry name" value="Clavaminate synthase-like"/>
    <property type="match status" value="1"/>
</dbReference>
<dbReference type="PANTHER" id="PTHR34986">
    <property type="entry name" value="EVOLVED BETA-GALACTOSIDASE SUBUNIT BETA"/>
    <property type="match status" value="1"/>
</dbReference>
<dbReference type="NCBIfam" id="TIGR00022">
    <property type="entry name" value="YhcH/YjgK/YiaL family protein"/>
    <property type="match status" value="1"/>
</dbReference>
<dbReference type="Pfam" id="PF04074">
    <property type="entry name" value="DUF386"/>
    <property type="match status" value="1"/>
</dbReference>
<proteinExistence type="predicted"/>
<dbReference type="RefSeq" id="WP_319831616.1">
    <property type="nucleotide sequence ID" value="NZ_CP138858.1"/>
</dbReference>
<dbReference type="InterPro" id="IPR037012">
    <property type="entry name" value="NanQ/TabA/YiaL_sf"/>
</dbReference>
<evidence type="ECO:0000313" key="1">
    <source>
        <dbReference type="EMBL" id="WPJ94702.1"/>
    </source>
</evidence>
<dbReference type="InterPro" id="IPR004375">
    <property type="entry name" value="NanQ/TabA/YiaL"/>
</dbReference>
<reference evidence="1 2" key="1">
    <citation type="submission" date="2023-11" db="EMBL/GenBank/DDBJ databases">
        <title>Coraliomargarita sp. nov., isolated from marine algae.</title>
        <authorList>
            <person name="Lee J.K."/>
            <person name="Baek J.H."/>
            <person name="Kim J.M."/>
            <person name="Choi D.G."/>
            <person name="Jeon C.O."/>
        </authorList>
    </citation>
    <scope>NUCLEOTIDE SEQUENCE [LARGE SCALE GENOMIC DNA]</scope>
    <source>
        <strain evidence="1 2">J2-16</strain>
    </source>
</reference>
<name>A0ABZ0RID8_9BACT</name>
<sequence length="158" mass="18088">MLYGKLDTPSTYLPLLGHPIWEEALNALRQLDAGSPLGIQELRGKDMFINVHTYDTLIESDCRFEGHRDMIDVQYIIQGGEYVDWMLKSELLPDGSYQEATDFQYYKTPTRRLSTRVHLSAGYFAIFFPEDGHRPQLSDGVAPSVFKAVVKINRMLLD</sequence>
<protein>
    <submittedName>
        <fullName evidence="1">YhcH/YjgK/YiaL family protein</fullName>
    </submittedName>
</protein>
<dbReference type="PANTHER" id="PTHR34986:SF1">
    <property type="entry name" value="PROTEIN YIAL"/>
    <property type="match status" value="1"/>
</dbReference>
<dbReference type="EMBL" id="CP138858">
    <property type="protein sequence ID" value="WPJ94702.1"/>
    <property type="molecule type" value="Genomic_DNA"/>
</dbReference>
<accession>A0ABZ0RID8</accession>
<organism evidence="1 2">
    <name type="scientific">Coraliomargarita algicola</name>
    <dbReference type="NCBI Taxonomy" id="3092156"/>
    <lineage>
        <taxon>Bacteria</taxon>
        <taxon>Pseudomonadati</taxon>
        <taxon>Verrucomicrobiota</taxon>
        <taxon>Opitutia</taxon>
        <taxon>Puniceicoccales</taxon>
        <taxon>Coraliomargaritaceae</taxon>
        <taxon>Coraliomargarita</taxon>
    </lineage>
</organism>